<sequence length="148" mass="15853">MRDYDPKMHRRGGLIALVGFLALFGAPVGFAFLVEIDGVWSLTELTMLVVTALGLVATIWGVVISKRSGATMSRGFNPDGTPQPASAQWAAVTIVTGFALGGLFILRAMNGTLGESTTLVVGALALPLFAWLWFRAVRDERAGRDTDR</sequence>
<name>A0A1I3S082_9RHOB</name>
<feature type="transmembrane region" description="Helical" evidence="1">
    <location>
        <begin position="85"/>
        <end position="105"/>
    </location>
</feature>
<accession>A0A1I3S082</accession>
<keyword evidence="3" id="KW-1185">Reference proteome</keyword>
<dbReference type="STRING" id="390807.SAMN04488095_2933"/>
<dbReference type="Proteomes" id="UP000199110">
    <property type="component" value="Unassembled WGS sequence"/>
</dbReference>
<evidence type="ECO:0000256" key="1">
    <source>
        <dbReference type="SAM" id="Phobius"/>
    </source>
</evidence>
<protein>
    <submittedName>
        <fullName evidence="2">Uncharacterized protein</fullName>
    </submittedName>
</protein>
<organism evidence="2 3">
    <name type="scientific">Jannaschia pohangensis</name>
    <dbReference type="NCBI Taxonomy" id="390807"/>
    <lineage>
        <taxon>Bacteria</taxon>
        <taxon>Pseudomonadati</taxon>
        <taxon>Pseudomonadota</taxon>
        <taxon>Alphaproteobacteria</taxon>
        <taxon>Rhodobacterales</taxon>
        <taxon>Roseobacteraceae</taxon>
        <taxon>Jannaschia</taxon>
    </lineage>
</organism>
<feature type="transmembrane region" description="Helical" evidence="1">
    <location>
        <begin position="45"/>
        <end position="64"/>
    </location>
</feature>
<evidence type="ECO:0000313" key="3">
    <source>
        <dbReference type="Proteomes" id="UP000199110"/>
    </source>
</evidence>
<proteinExistence type="predicted"/>
<feature type="transmembrane region" description="Helical" evidence="1">
    <location>
        <begin position="12"/>
        <end position="33"/>
    </location>
</feature>
<keyword evidence="1" id="KW-0812">Transmembrane</keyword>
<reference evidence="2 3" key="1">
    <citation type="submission" date="2016-10" db="EMBL/GenBank/DDBJ databases">
        <authorList>
            <person name="de Groot N.N."/>
        </authorList>
    </citation>
    <scope>NUCLEOTIDE SEQUENCE [LARGE SCALE GENOMIC DNA]</scope>
    <source>
        <strain evidence="2 3">DSM 19073</strain>
    </source>
</reference>
<dbReference type="EMBL" id="FORA01000004">
    <property type="protein sequence ID" value="SFJ50951.1"/>
    <property type="molecule type" value="Genomic_DNA"/>
</dbReference>
<feature type="transmembrane region" description="Helical" evidence="1">
    <location>
        <begin position="117"/>
        <end position="134"/>
    </location>
</feature>
<dbReference type="AlphaFoldDB" id="A0A1I3S082"/>
<keyword evidence="1" id="KW-0472">Membrane</keyword>
<gene>
    <name evidence="2" type="ORF">SAMN04488095_2933</name>
</gene>
<dbReference type="RefSeq" id="WP_092782397.1">
    <property type="nucleotide sequence ID" value="NZ_FORA01000004.1"/>
</dbReference>
<evidence type="ECO:0000313" key="2">
    <source>
        <dbReference type="EMBL" id="SFJ50951.1"/>
    </source>
</evidence>
<keyword evidence="1" id="KW-1133">Transmembrane helix</keyword>